<dbReference type="GeneID" id="111255501"/>
<feature type="region of interest" description="Disordered" evidence="12">
    <location>
        <begin position="739"/>
        <end position="760"/>
    </location>
</feature>
<keyword evidence="4" id="KW-0272">Extracellular matrix</keyword>
<dbReference type="Proteomes" id="UP000594260">
    <property type="component" value="Unplaced"/>
</dbReference>
<sequence>MASSRKRDAPALDSPTVYVACAVIFAALVSSTVALGDTGPTAQFVTLNSGEYDNDSPVEPPPGDSGNRAGSSGAMSITKERLALDCNRIPSGAIAERTPGSGGFSIRLSGSPKNYVPREGYTVSIQAPQDVLDSSSPKFVAFTLVVESSDPNRINPDVGAFQLFGDALSRYSDECPQAVEQASPVAKAEVTVLWTAPPAAGAGCVSFKAAVVEYAERWFMDDGNLTKELCPEEQDNADEQPPVLEECCACDEAKYEMTFEGLWSRYTHPKGYPDRVLHLITDGEHFKWLSVDSAVYSDEWLTHFSDIIGASHAADFKMWEYDGFASEGVRSVAEHGATKKLEAELKAQSGKIRTIIKARGLWYPNVNGKTFAVFRVDRKHHVMSALSMLGPSPDWLVGVSSLELCLKNCSWLASKTINLYPWDAGTSDGLSYVVAQREASSPQQRIHKITSSFPADPDSPFFDPTGTPMKPVAKLTITRQRLYEKVSCDNEDNEPSNGESRHHVISISEDSGFEGSNSSMGAGSSASGSSSLDACAVGPWGVFGPCSASCGISNSGSGVRVRTRAYLRGEAAVAAYCRVQLIESAPCEVECTNGISCEATPWTEWAECSATCGKGVRLRRRKYKHHMARRVCSVDLMEKEQCEAAIAYCVPENISPACAVSPWSEWSSCSASCGTGFRVRTRGYINRRQAVIARCGIEQLQRAVCRSKVECGDNEKKGSSPLQFHRPAPLRRTLIRGGPKASHQLPGGHRGGWMSGGSSSSLSGWGGAPLFEPPVTVVSEEGDPVDCVLTRWSEWGACTKTCGLGRRERRRMVKKNPAHGGKSCPKKLVQRRRCRENPPCRSGIKQHSLVTSLVPYADSLAIISVPLVP</sequence>
<dbReference type="InterPro" id="IPR051418">
    <property type="entry name" value="Spondin/Thrombospondin_T1"/>
</dbReference>
<dbReference type="GO" id="GO:0046872">
    <property type="term" value="F:metal ion binding"/>
    <property type="evidence" value="ECO:0007669"/>
    <property type="project" value="UniProtKB-KW"/>
</dbReference>
<dbReference type="FunFam" id="2.60.40.2130:FF:000002">
    <property type="entry name" value="Putative Spondin-1"/>
    <property type="match status" value="1"/>
</dbReference>
<evidence type="ECO:0000256" key="6">
    <source>
        <dbReference type="ARBA" id="ARBA00022729"/>
    </source>
</evidence>
<evidence type="ECO:0000256" key="1">
    <source>
        <dbReference type="ARBA" id="ARBA00004498"/>
    </source>
</evidence>
<protein>
    <recommendedName>
        <fullName evidence="2">Spondin-1</fullName>
    </recommendedName>
    <alternativeName>
        <fullName evidence="11">F-spondin</fullName>
    </alternativeName>
</protein>
<feature type="region of interest" description="Disordered" evidence="12">
    <location>
        <begin position="46"/>
        <end position="74"/>
    </location>
</feature>
<keyword evidence="16" id="KW-1185">Reference proteome</keyword>
<dbReference type="PROSITE" id="PS50092">
    <property type="entry name" value="TSP1"/>
    <property type="match status" value="4"/>
</dbReference>
<dbReference type="Gene3D" id="2.60.40.4060">
    <property type="entry name" value="Reeler domain"/>
    <property type="match status" value="1"/>
</dbReference>
<keyword evidence="10" id="KW-0325">Glycoprotein</keyword>
<evidence type="ECO:0000259" key="14">
    <source>
        <dbReference type="PROSITE" id="PS51020"/>
    </source>
</evidence>
<dbReference type="Pfam" id="PF06468">
    <property type="entry name" value="Spond_N"/>
    <property type="match status" value="1"/>
</dbReference>
<evidence type="ECO:0000256" key="7">
    <source>
        <dbReference type="ARBA" id="ARBA00022737"/>
    </source>
</evidence>
<comment type="subcellular location">
    <subcellularLocation>
        <location evidence="1">Secreted</location>
        <location evidence="1">Extracellular space</location>
        <location evidence="1">Extracellular matrix</location>
    </subcellularLocation>
</comment>
<keyword evidence="3" id="KW-0964">Secreted</keyword>
<dbReference type="PROSITE" id="PS51019">
    <property type="entry name" value="REELIN"/>
    <property type="match status" value="1"/>
</dbReference>
<keyword evidence="7" id="KW-0677">Repeat</keyword>
<dbReference type="Gene3D" id="2.20.100.10">
    <property type="entry name" value="Thrombospondin type-1 (TSP1) repeat"/>
    <property type="match status" value="4"/>
</dbReference>
<dbReference type="PROSITE" id="PS51020">
    <property type="entry name" value="SPONDIN"/>
    <property type="match status" value="1"/>
</dbReference>
<dbReference type="InterPro" id="IPR044004">
    <property type="entry name" value="TSP1_spondin_dom"/>
</dbReference>
<name>A0A7M7KZK4_VARDE</name>
<reference evidence="15" key="1">
    <citation type="submission" date="2021-01" db="UniProtKB">
        <authorList>
            <consortium name="EnsemblMetazoa"/>
        </authorList>
    </citation>
    <scope>IDENTIFICATION</scope>
</reference>
<dbReference type="OrthoDB" id="347314at2759"/>
<feature type="domain" description="Reelin" evidence="13">
    <location>
        <begin position="71"/>
        <end position="242"/>
    </location>
</feature>
<dbReference type="Pfam" id="PF19028">
    <property type="entry name" value="TSP1_spondin"/>
    <property type="match status" value="1"/>
</dbReference>
<dbReference type="Gene3D" id="2.60.40.2130">
    <property type="entry name" value="F-spondin domain"/>
    <property type="match status" value="1"/>
</dbReference>
<evidence type="ECO:0000256" key="9">
    <source>
        <dbReference type="ARBA" id="ARBA00023157"/>
    </source>
</evidence>
<evidence type="ECO:0000256" key="8">
    <source>
        <dbReference type="ARBA" id="ARBA00022889"/>
    </source>
</evidence>
<evidence type="ECO:0000256" key="4">
    <source>
        <dbReference type="ARBA" id="ARBA00022530"/>
    </source>
</evidence>
<dbReference type="FunCoup" id="A0A7M7KZK4">
    <property type="interactions" value="56"/>
</dbReference>
<keyword evidence="5" id="KW-0479">Metal-binding</keyword>
<dbReference type="InterPro" id="IPR002861">
    <property type="entry name" value="Reeler_dom"/>
</dbReference>
<evidence type="ECO:0000256" key="10">
    <source>
        <dbReference type="ARBA" id="ARBA00023180"/>
    </source>
</evidence>
<feature type="domain" description="Spondin" evidence="14">
    <location>
        <begin position="243"/>
        <end position="457"/>
    </location>
</feature>
<dbReference type="GO" id="GO:0007155">
    <property type="term" value="P:cell adhesion"/>
    <property type="evidence" value="ECO:0007669"/>
    <property type="project" value="UniProtKB-KW"/>
</dbReference>
<organism evidence="15 16">
    <name type="scientific">Varroa destructor</name>
    <name type="common">Honeybee mite</name>
    <dbReference type="NCBI Taxonomy" id="109461"/>
    <lineage>
        <taxon>Eukaryota</taxon>
        <taxon>Metazoa</taxon>
        <taxon>Ecdysozoa</taxon>
        <taxon>Arthropoda</taxon>
        <taxon>Chelicerata</taxon>
        <taxon>Arachnida</taxon>
        <taxon>Acari</taxon>
        <taxon>Parasitiformes</taxon>
        <taxon>Mesostigmata</taxon>
        <taxon>Gamasina</taxon>
        <taxon>Dermanyssoidea</taxon>
        <taxon>Varroidae</taxon>
        <taxon>Varroa</taxon>
    </lineage>
</organism>
<dbReference type="GO" id="GO:0031012">
    <property type="term" value="C:extracellular matrix"/>
    <property type="evidence" value="ECO:0007669"/>
    <property type="project" value="TreeGrafter"/>
</dbReference>
<dbReference type="CDD" id="cd08544">
    <property type="entry name" value="Reeler"/>
    <property type="match status" value="1"/>
</dbReference>
<evidence type="ECO:0000256" key="5">
    <source>
        <dbReference type="ARBA" id="ARBA00022723"/>
    </source>
</evidence>
<accession>A0A7M7KZK4</accession>
<evidence type="ECO:0000313" key="16">
    <source>
        <dbReference type="Proteomes" id="UP000594260"/>
    </source>
</evidence>
<dbReference type="SMART" id="SM00209">
    <property type="entry name" value="TSP1"/>
    <property type="match status" value="4"/>
</dbReference>
<evidence type="ECO:0000256" key="3">
    <source>
        <dbReference type="ARBA" id="ARBA00022525"/>
    </source>
</evidence>
<dbReference type="SUPFAM" id="SSF82895">
    <property type="entry name" value="TSP-1 type 1 repeat"/>
    <property type="match status" value="4"/>
</dbReference>
<dbReference type="OMA" id="CVIFTAM"/>
<dbReference type="AlphaFoldDB" id="A0A7M7KZK4"/>
<dbReference type="RefSeq" id="XP_022673272.1">
    <property type="nucleotide sequence ID" value="XM_022817537.1"/>
</dbReference>
<evidence type="ECO:0000256" key="12">
    <source>
        <dbReference type="SAM" id="MobiDB-lite"/>
    </source>
</evidence>
<evidence type="ECO:0000256" key="11">
    <source>
        <dbReference type="ARBA" id="ARBA00030964"/>
    </source>
</evidence>
<dbReference type="PANTHER" id="PTHR11311:SF16">
    <property type="entry name" value="SPONDIN-1"/>
    <property type="match status" value="1"/>
</dbReference>
<dbReference type="InterPro" id="IPR000884">
    <property type="entry name" value="TSP1_rpt"/>
</dbReference>
<keyword evidence="6" id="KW-0732">Signal</keyword>
<dbReference type="InterPro" id="IPR042307">
    <property type="entry name" value="Reeler_sf"/>
</dbReference>
<dbReference type="Pfam" id="PF02014">
    <property type="entry name" value="Reeler"/>
    <property type="match status" value="1"/>
</dbReference>
<dbReference type="PANTHER" id="PTHR11311">
    <property type="entry name" value="SPONDIN"/>
    <property type="match status" value="1"/>
</dbReference>
<dbReference type="InterPro" id="IPR036383">
    <property type="entry name" value="TSP1_rpt_sf"/>
</dbReference>
<evidence type="ECO:0000256" key="2">
    <source>
        <dbReference type="ARBA" id="ARBA00019594"/>
    </source>
</evidence>
<proteinExistence type="predicted"/>
<keyword evidence="9" id="KW-1015">Disulfide bond</keyword>
<dbReference type="EnsemblMetazoa" id="XM_022817537">
    <property type="protein sequence ID" value="XP_022673272"/>
    <property type="gene ID" value="LOC111255501"/>
</dbReference>
<dbReference type="InterPro" id="IPR038678">
    <property type="entry name" value="Spondin_N_sf"/>
</dbReference>
<dbReference type="KEGG" id="vde:111255501"/>
<dbReference type="InterPro" id="IPR009465">
    <property type="entry name" value="Spondin_N"/>
</dbReference>
<dbReference type="InParanoid" id="A0A7M7KZK4"/>
<evidence type="ECO:0000259" key="13">
    <source>
        <dbReference type="PROSITE" id="PS51019"/>
    </source>
</evidence>
<keyword evidence="8" id="KW-0130">Cell adhesion</keyword>
<evidence type="ECO:0000313" key="15">
    <source>
        <dbReference type="EnsemblMetazoa" id="XP_022673272"/>
    </source>
</evidence>
<dbReference type="NCBIfam" id="NF038123">
    <property type="entry name" value="NF038123_dom"/>
    <property type="match status" value="1"/>
</dbReference>
<dbReference type="Pfam" id="PF00090">
    <property type="entry name" value="TSP_1"/>
    <property type="match status" value="2"/>
</dbReference>